<dbReference type="SMART" id="SM01008">
    <property type="entry name" value="Ald_Xan_dh_C"/>
    <property type="match status" value="1"/>
</dbReference>
<dbReference type="Pfam" id="PF01315">
    <property type="entry name" value="Ald_Xan_dh_C"/>
    <property type="match status" value="1"/>
</dbReference>
<feature type="domain" description="Aldehyde oxidase/xanthine dehydrogenase a/b hammerhead" evidence="3">
    <location>
        <begin position="18"/>
        <end position="123"/>
    </location>
</feature>
<dbReference type="PANTHER" id="PTHR11908">
    <property type="entry name" value="XANTHINE DEHYDROGENASE"/>
    <property type="match status" value="1"/>
</dbReference>
<dbReference type="InterPro" id="IPR046867">
    <property type="entry name" value="AldOxase/xan_DH_MoCoBD2"/>
</dbReference>
<reference evidence="4" key="1">
    <citation type="submission" date="2018-05" db="EMBL/GenBank/DDBJ databases">
        <authorList>
            <person name="Lanie J.A."/>
            <person name="Ng W.-L."/>
            <person name="Kazmierczak K.M."/>
            <person name="Andrzejewski T.M."/>
            <person name="Davidsen T.M."/>
            <person name="Wayne K.J."/>
            <person name="Tettelin H."/>
            <person name="Glass J.I."/>
            <person name="Rusch D."/>
            <person name="Podicherti R."/>
            <person name="Tsui H.-C.T."/>
            <person name="Winkler M.E."/>
        </authorList>
    </citation>
    <scope>NUCLEOTIDE SEQUENCE</scope>
</reference>
<evidence type="ECO:0000256" key="2">
    <source>
        <dbReference type="ARBA" id="ARBA00023002"/>
    </source>
</evidence>
<evidence type="ECO:0000256" key="1">
    <source>
        <dbReference type="ARBA" id="ARBA00022505"/>
    </source>
</evidence>
<dbReference type="EMBL" id="UINC01019299">
    <property type="protein sequence ID" value="SVA81666.1"/>
    <property type="molecule type" value="Genomic_DNA"/>
</dbReference>
<dbReference type="InterPro" id="IPR036856">
    <property type="entry name" value="Ald_Oxase/Xan_DH_a/b_sf"/>
</dbReference>
<organism evidence="4">
    <name type="scientific">marine metagenome</name>
    <dbReference type="NCBI Taxonomy" id="408172"/>
    <lineage>
        <taxon>unclassified sequences</taxon>
        <taxon>metagenomes</taxon>
        <taxon>ecological metagenomes</taxon>
    </lineage>
</organism>
<keyword evidence="2" id="KW-0560">Oxidoreductase</keyword>
<keyword evidence="1" id="KW-0500">Molybdenum</keyword>
<evidence type="ECO:0000313" key="4">
    <source>
        <dbReference type="EMBL" id="SVA81666.1"/>
    </source>
</evidence>
<dbReference type="Pfam" id="PF20256">
    <property type="entry name" value="MoCoBD_2"/>
    <property type="match status" value="1"/>
</dbReference>
<dbReference type="InterPro" id="IPR008274">
    <property type="entry name" value="AldOxase/xan_DH_MoCoBD1"/>
</dbReference>
<dbReference type="InterPro" id="IPR000674">
    <property type="entry name" value="Ald_Oxase/Xan_DH_a/b"/>
</dbReference>
<protein>
    <recommendedName>
        <fullName evidence="3">Aldehyde oxidase/xanthine dehydrogenase a/b hammerhead domain-containing protein</fullName>
    </recommendedName>
</protein>
<dbReference type="AlphaFoldDB" id="A0A381YX90"/>
<proteinExistence type="predicted"/>
<dbReference type="SUPFAM" id="SSF56003">
    <property type="entry name" value="Molybdenum cofactor-binding domain"/>
    <property type="match status" value="1"/>
</dbReference>
<name>A0A381YX90_9ZZZZ</name>
<sequence length="762" mass="80653">MSLIGAPVIRTDAVAKVRGESIYGVDYVVPGMLHGCLLRSPVPAGMITRLDTSAAAAMPGVHAVCTSADQPDTRAGWVLCEQRMFATGRVRYEGEPVAVVVADSSEQAAAAIAAIDLEIDEAPGVDLASAMAEDPETPLVHPEWKSYQPAAGPEMDHPRRRNVAAEMTSEPDGVEALFAEAALVVEDQLVSDRQYQAYIEPKSAVALFAEGRYTVHTAVQYPFNVRDRVAQFLGVRSSDVRVIGHTIGGAFGGKLDAALEPIAAFMAQQTGRPVRLVNNRTEDLLTCPSRENAVVRIRTALDVEGNMIARELLCDMDNGAYSAESIWLASIPLHLAKGVYQVGPTRVVSRLHYTNTAPTGAFRGVAGTYLYAAVERHMDSIADALGIDRRNYRLDHLLVDGDTLLNGQVLDDASVLGEAFDRLEEIAPWAEVNASKGPYQGVGLGGCLWLTNPMPGQATVKANEDGTISVITSATDNGSGAVTMGITQIVADEFGVDPTDIHVTAPDTDVTGYDAGSQGSRTTHIVGRAARDASLEVKRQLADVAAGMLEANPTDLEFTNGTVGVVGAPGSRVSLAEVAAAGTWTVGPIVATGSYTTPPVEFDPGCANGLLFPAMPTLTYHAHMAVVEVDPVTGEVTVQRYVVVQDVGRVINPTGVRGQIQGGVAQGIGHTLYESLRIKDCRYLERTLETYRLPLAVDIPTVELITLEHPDSEGPHGAKGVGEPPISLVSAVVANAVSDAIGSPVERIPITPEDVLEALDRG</sequence>
<dbReference type="PANTHER" id="PTHR11908:SF132">
    <property type="entry name" value="ALDEHYDE OXIDASE 1-RELATED"/>
    <property type="match status" value="1"/>
</dbReference>
<evidence type="ECO:0000259" key="3">
    <source>
        <dbReference type="SMART" id="SM01008"/>
    </source>
</evidence>
<dbReference type="InterPro" id="IPR037165">
    <property type="entry name" value="AldOxase/xan_DH_Mopterin-bd_sf"/>
</dbReference>
<dbReference type="Gene3D" id="3.30.365.10">
    <property type="entry name" value="Aldehyde oxidase/xanthine dehydrogenase, molybdopterin binding domain"/>
    <property type="match status" value="4"/>
</dbReference>
<dbReference type="GO" id="GO:0016491">
    <property type="term" value="F:oxidoreductase activity"/>
    <property type="evidence" value="ECO:0007669"/>
    <property type="project" value="UniProtKB-KW"/>
</dbReference>
<dbReference type="InterPro" id="IPR016208">
    <property type="entry name" value="Ald_Oxase/xanthine_DH-like"/>
</dbReference>
<dbReference type="GO" id="GO:0005506">
    <property type="term" value="F:iron ion binding"/>
    <property type="evidence" value="ECO:0007669"/>
    <property type="project" value="InterPro"/>
</dbReference>
<accession>A0A381YX90</accession>
<dbReference type="Pfam" id="PF02738">
    <property type="entry name" value="MoCoBD_1"/>
    <property type="match status" value="1"/>
</dbReference>
<dbReference type="SUPFAM" id="SSF54665">
    <property type="entry name" value="CO dehydrogenase molybdoprotein N-domain-like"/>
    <property type="match status" value="1"/>
</dbReference>
<gene>
    <name evidence="4" type="ORF">METZ01_LOCUS134520</name>
</gene>
<dbReference type="Gene3D" id="3.90.1170.50">
    <property type="entry name" value="Aldehyde oxidase/xanthine dehydrogenase, a/b hammerhead"/>
    <property type="match status" value="1"/>
</dbReference>